<dbReference type="Gene3D" id="1.25.40.10">
    <property type="entry name" value="Tetratricopeptide repeat domain"/>
    <property type="match status" value="1"/>
</dbReference>
<gene>
    <name evidence="2" type="ORF">AK812_SmicGene4366</name>
</gene>
<protein>
    <submittedName>
        <fullName evidence="2">Pentatricopeptide repeat-containing protein, mitochondrial</fullName>
    </submittedName>
</protein>
<sequence>MRTRTIKTAVFCKENLTEWGWMGRAEQIVSAFEAGLRERGWQVSSKLWRTNPNCPATELPLLCLAADIASYSSIMAACSRAKQWQLSLKLFYTLEHLQAAPDLVCYGGALTACEGGRWQQAEELLRSMVSKSIQPDQGCFLAAARAFNASSSWQRAIEVFRTAGYLHALAL</sequence>
<evidence type="ECO:0000256" key="1">
    <source>
        <dbReference type="ARBA" id="ARBA00022737"/>
    </source>
</evidence>
<dbReference type="Proteomes" id="UP000186817">
    <property type="component" value="Unassembled WGS sequence"/>
</dbReference>
<name>A0A1Q9EWQ3_SYMMI</name>
<dbReference type="OrthoDB" id="10280055at2759"/>
<keyword evidence="3" id="KW-1185">Reference proteome</keyword>
<dbReference type="PANTHER" id="PTHR47447">
    <property type="entry name" value="OS03G0856100 PROTEIN"/>
    <property type="match status" value="1"/>
</dbReference>
<dbReference type="Pfam" id="PF01535">
    <property type="entry name" value="PPR"/>
    <property type="match status" value="2"/>
</dbReference>
<comment type="caution">
    <text evidence="2">The sequence shown here is derived from an EMBL/GenBank/DDBJ whole genome shotgun (WGS) entry which is preliminary data.</text>
</comment>
<dbReference type="InterPro" id="IPR002885">
    <property type="entry name" value="PPR_rpt"/>
</dbReference>
<dbReference type="InterPro" id="IPR011990">
    <property type="entry name" value="TPR-like_helical_dom_sf"/>
</dbReference>
<accession>A0A1Q9EWQ3</accession>
<evidence type="ECO:0000313" key="2">
    <source>
        <dbReference type="EMBL" id="OLQ11805.1"/>
    </source>
</evidence>
<evidence type="ECO:0000313" key="3">
    <source>
        <dbReference type="Proteomes" id="UP000186817"/>
    </source>
</evidence>
<dbReference type="AlphaFoldDB" id="A0A1Q9EWQ3"/>
<dbReference type="NCBIfam" id="TIGR00756">
    <property type="entry name" value="PPR"/>
    <property type="match status" value="1"/>
</dbReference>
<keyword evidence="1" id="KW-0677">Repeat</keyword>
<reference evidence="2 3" key="1">
    <citation type="submission" date="2016-02" db="EMBL/GenBank/DDBJ databases">
        <title>Genome analysis of coral dinoflagellate symbionts highlights evolutionary adaptations to a symbiotic lifestyle.</title>
        <authorList>
            <person name="Aranda M."/>
            <person name="Li Y."/>
            <person name="Liew Y.J."/>
            <person name="Baumgarten S."/>
            <person name="Simakov O."/>
            <person name="Wilson M."/>
            <person name="Piel J."/>
            <person name="Ashoor H."/>
            <person name="Bougouffa S."/>
            <person name="Bajic V.B."/>
            <person name="Ryu T."/>
            <person name="Ravasi T."/>
            <person name="Bayer T."/>
            <person name="Micklem G."/>
            <person name="Kim H."/>
            <person name="Bhak J."/>
            <person name="Lajeunesse T.C."/>
            <person name="Voolstra C.R."/>
        </authorList>
    </citation>
    <scope>NUCLEOTIDE SEQUENCE [LARGE SCALE GENOMIC DNA]</scope>
    <source>
        <strain evidence="2 3">CCMP2467</strain>
    </source>
</reference>
<dbReference type="PANTHER" id="PTHR47447:SF17">
    <property type="entry name" value="OS12G0638900 PROTEIN"/>
    <property type="match status" value="1"/>
</dbReference>
<dbReference type="EMBL" id="LSRX01000054">
    <property type="protein sequence ID" value="OLQ11805.1"/>
    <property type="molecule type" value="Genomic_DNA"/>
</dbReference>
<organism evidence="2 3">
    <name type="scientific">Symbiodinium microadriaticum</name>
    <name type="common">Dinoflagellate</name>
    <name type="synonym">Zooxanthella microadriatica</name>
    <dbReference type="NCBI Taxonomy" id="2951"/>
    <lineage>
        <taxon>Eukaryota</taxon>
        <taxon>Sar</taxon>
        <taxon>Alveolata</taxon>
        <taxon>Dinophyceae</taxon>
        <taxon>Suessiales</taxon>
        <taxon>Symbiodiniaceae</taxon>
        <taxon>Symbiodinium</taxon>
    </lineage>
</organism>
<proteinExistence type="predicted"/>